<dbReference type="EMBL" id="MU150513">
    <property type="protein sequence ID" value="KAF9455819.1"/>
    <property type="molecule type" value="Genomic_DNA"/>
</dbReference>
<comment type="caution">
    <text evidence="2">The sequence shown here is derived from an EMBL/GenBank/DDBJ whole genome shotgun (WGS) entry which is preliminary data.</text>
</comment>
<dbReference type="Pfam" id="PF18758">
    <property type="entry name" value="KDZ"/>
    <property type="match status" value="1"/>
</dbReference>
<dbReference type="OrthoDB" id="3257338at2759"/>
<dbReference type="InterPro" id="IPR040521">
    <property type="entry name" value="KDZ"/>
</dbReference>
<evidence type="ECO:0000313" key="2">
    <source>
        <dbReference type="EMBL" id="KAF9455819.1"/>
    </source>
</evidence>
<evidence type="ECO:0000259" key="1">
    <source>
        <dbReference type="Pfam" id="PF18803"/>
    </source>
</evidence>
<dbReference type="PANTHER" id="PTHR33096">
    <property type="entry name" value="CXC2 DOMAIN-CONTAINING PROTEIN"/>
    <property type="match status" value="1"/>
</dbReference>
<organism evidence="2 3">
    <name type="scientific">Collybia nuda</name>
    <dbReference type="NCBI Taxonomy" id="64659"/>
    <lineage>
        <taxon>Eukaryota</taxon>
        <taxon>Fungi</taxon>
        <taxon>Dikarya</taxon>
        <taxon>Basidiomycota</taxon>
        <taxon>Agaricomycotina</taxon>
        <taxon>Agaricomycetes</taxon>
        <taxon>Agaricomycetidae</taxon>
        <taxon>Agaricales</taxon>
        <taxon>Tricholomatineae</taxon>
        <taxon>Clitocybaceae</taxon>
        <taxon>Collybia</taxon>
    </lineage>
</organism>
<dbReference type="InterPro" id="IPR041457">
    <property type="entry name" value="CxC2_KDZ-assoc"/>
</dbReference>
<gene>
    <name evidence="2" type="ORF">BDZ94DRAFT_1315796</name>
</gene>
<accession>A0A9P5XSA7</accession>
<dbReference type="Proteomes" id="UP000807353">
    <property type="component" value="Unassembled WGS sequence"/>
</dbReference>
<name>A0A9P5XSA7_9AGAR</name>
<reference evidence="2" key="1">
    <citation type="submission" date="2020-11" db="EMBL/GenBank/DDBJ databases">
        <authorList>
            <consortium name="DOE Joint Genome Institute"/>
            <person name="Ahrendt S."/>
            <person name="Riley R."/>
            <person name="Andreopoulos W."/>
            <person name="Labutti K."/>
            <person name="Pangilinan J."/>
            <person name="Ruiz-Duenas F.J."/>
            <person name="Barrasa J.M."/>
            <person name="Sanchez-Garcia M."/>
            <person name="Camarero S."/>
            <person name="Miyauchi S."/>
            <person name="Serrano A."/>
            <person name="Linde D."/>
            <person name="Babiker R."/>
            <person name="Drula E."/>
            <person name="Ayuso-Fernandez I."/>
            <person name="Pacheco R."/>
            <person name="Padilla G."/>
            <person name="Ferreira P."/>
            <person name="Barriuso J."/>
            <person name="Kellner H."/>
            <person name="Castanera R."/>
            <person name="Alfaro M."/>
            <person name="Ramirez L."/>
            <person name="Pisabarro A.G."/>
            <person name="Kuo A."/>
            <person name="Tritt A."/>
            <person name="Lipzen A."/>
            <person name="He G."/>
            <person name="Yan M."/>
            <person name="Ng V."/>
            <person name="Cullen D."/>
            <person name="Martin F."/>
            <person name="Rosso M.-N."/>
            <person name="Henrissat B."/>
            <person name="Hibbett D."/>
            <person name="Martinez A.T."/>
            <person name="Grigoriev I.V."/>
        </authorList>
    </citation>
    <scope>NUCLEOTIDE SEQUENCE</scope>
    <source>
        <strain evidence="2">CBS 247.69</strain>
    </source>
</reference>
<feature type="domain" description="CxC2-like cysteine cluster KDZ transposase-associated" evidence="1">
    <location>
        <begin position="2"/>
        <end position="83"/>
    </location>
</feature>
<dbReference type="AlphaFoldDB" id="A0A9P5XSA7"/>
<proteinExistence type="predicted"/>
<sequence>MDDFVVIDIGGIHSIAVDFCNCHHVRPHTSQLLRAGLYPATTKNPRTAATFRVLDHFHMLSFMSKISRFEFYGALSRLIDNTGTSPPPYRYTAFMHMIREWRHLTLLKRSGRGHDPAGVEGTKEGECAVLCPACPQPGRNLPENWEDAPDHKQWLYTLFLGIDANFCLKRLDISNDVRDPGFNHGYAYIVEEKTFKAYLQEYDSKVPPEPPTTCNNYDAIKSANSRGGKGLASSGAGTVDCSRHDMKQPVSVGDLQKGERYVNMDYIYLSSLRQNSPKRIVVSYDIACQWTRNLFQRCDIYPPNSIHTFAINYLIPKFHLPAHQPSCHTTYSFNYTPDVGRTDGEAPERGWAAMNPVANSTKEMGPGSQRDTLNDHFGDINWRKVTGMAGTLFRRAMEAIDERAKQVMAFTEFDTTLPVESTSQWTLMVQAWEMDPTQPNPFDCTERRITEHAVRLELARDDASSIKDLSQVVHEHMPPSLLLTQGLELEEQQCHLRTDAKVLGSHSTDLQIAKVIERANRLKRQIDAWASIQHLYMPAIAQLCTPDESDTLTSAVKGELFLPSQVLDCVPVSQDLLEFEWRLRFAQAHDVLHDIRRLILVRSQIRNLVLGVQARIDNNVSKYREFRTALVRLARPLGKVGWDSEIQVLQDQDVRGLAARESGSSEGRVAMSWIWRTGEGSGDFDPAGPRMQEALRIEWCRSRARAHRWQEECLLLQEEMRRVKDFFSWEEKKWVERAEQVGPTLEPVLAEGLHAYAHRQAVIRDRLRTHCELVWKDIPVAMAKGPGLPEGPDGQKYCIECH</sequence>
<keyword evidence="3" id="KW-1185">Reference proteome</keyword>
<dbReference type="Pfam" id="PF18803">
    <property type="entry name" value="CxC2"/>
    <property type="match status" value="1"/>
</dbReference>
<protein>
    <recommendedName>
        <fullName evidence="1">CxC2-like cysteine cluster KDZ transposase-associated domain-containing protein</fullName>
    </recommendedName>
</protein>
<evidence type="ECO:0000313" key="3">
    <source>
        <dbReference type="Proteomes" id="UP000807353"/>
    </source>
</evidence>
<dbReference type="PANTHER" id="PTHR33096:SF1">
    <property type="entry name" value="CXC1-LIKE CYSTEINE CLUSTER ASSOCIATED WITH KDZ TRANSPOSASES DOMAIN-CONTAINING PROTEIN"/>
    <property type="match status" value="1"/>
</dbReference>